<keyword evidence="6" id="KW-1185">Reference proteome</keyword>
<evidence type="ECO:0000256" key="1">
    <source>
        <dbReference type="SAM" id="MobiDB-lite"/>
    </source>
</evidence>
<keyword evidence="2" id="KW-1133">Transmembrane helix</keyword>
<gene>
    <name evidence="5" type="ORF">DES53_10541</name>
</gene>
<feature type="compositionally biased region" description="Low complexity" evidence="1">
    <location>
        <begin position="60"/>
        <end position="69"/>
    </location>
</feature>
<dbReference type="InterPro" id="IPR025241">
    <property type="entry name" value="DUF4190"/>
</dbReference>
<feature type="domain" description="DUF4190" evidence="3">
    <location>
        <begin position="109"/>
        <end position="178"/>
    </location>
</feature>
<keyword evidence="2" id="KW-0472">Membrane</keyword>
<name>A0A366HL35_9BACT</name>
<comment type="caution">
    <text evidence="5">The sequence shown here is derived from an EMBL/GenBank/DDBJ whole genome shotgun (WGS) entry which is preliminary data.</text>
</comment>
<dbReference type="AlphaFoldDB" id="A0A366HL35"/>
<dbReference type="InterPro" id="IPR025640">
    <property type="entry name" value="GYF_2"/>
</dbReference>
<organism evidence="5 6">
    <name type="scientific">Roseimicrobium gellanilyticum</name>
    <dbReference type="NCBI Taxonomy" id="748857"/>
    <lineage>
        <taxon>Bacteria</taxon>
        <taxon>Pseudomonadati</taxon>
        <taxon>Verrucomicrobiota</taxon>
        <taxon>Verrucomicrobiia</taxon>
        <taxon>Verrucomicrobiales</taxon>
        <taxon>Verrucomicrobiaceae</taxon>
        <taxon>Roseimicrobium</taxon>
    </lineage>
</organism>
<dbReference type="Proteomes" id="UP000253426">
    <property type="component" value="Unassembled WGS sequence"/>
</dbReference>
<reference evidence="5 6" key="1">
    <citation type="submission" date="2018-06" db="EMBL/GenBank/DDBJ databases">
        <title>Genomic Encyclopedia of Type Strains, Phase IV (KMG-IV): sequencing the most valuable type-strain genomes for metagenomic binning, comparative biology and taxonomic classification.</title>
        <authorList>
            <person name="Goeker M."/>
        </authorList>
    </citation>
    <scope>NUCLEOTIDE SEQUENCE [LARGE SCALE GENOMIC DNA]</scope>
    <source>
        <strain evidence="5 6">DSM 25532</strain>
    </source>
</reference>
<dbReference type="Pfam" id="PF14237">
    <property type="entry name" value="GYF_2"/>
    <property type="match status" value="1"/>
</dbReference>
<evidence type="ECO:0000256" key="2">
    <source>
        <dbReference type="SAM" id="Phobius"/>
    </source>
</evidence>
<dbReference type="RefSeq" id="WP_147263426.1">
    <property type="nucleotide sequence ID" value="NZ_QNRR01000005.1"/>
</dbReference>
<evidence type="ECO:0000313" key="5">
    <source>
        <dbReference type="EMBL" id="RBP43643.1"/>
    </source>
</evidence>
<feature type="domain" description="GYF" evidence="4">
    <location>
        <begin position="2"/>
        <end position="51"/>
    </location>
</feature>
<evidence type="ECO:0000259" key="4">
    <source>
        <dbReference type="Pfam" id="PF14237"/>
    </source>
</evidence>
<dbReference type="EMBL" id="QNRR01000005">
    <property type="protein sequence ID" value="RBP43643.1"/>
    <property type="molecule type" value="Genomic_DNA"/>
</dbReference>
<keyword evidence="2" id="KW-0812">Transmembrane</keyword>
<dbReference type="Pfam" id="PF13828">
    <property type="entry name" value="DUF4190"/>
    <property type="match status" value="1"/>
</dbReference>
<evidence type="ECO:0000313" key="6">
    <source>
        <dbReference type="Proteomes" id="UP000253426"/>
    </source>
</evidence>
<feature type="transmembrane region" description="Helical" evidence="2">
    <location>
        <begin position="114"/>
        <end position="145"/>
    </location>
</feature>
<sequence>MYYVGKNGQQTGPFTLEQVQAKYISGEILPTDLMWKEGTADWKAASAFSELAAPTPAPSPAYGAPGSSPVSLSKSDPAPTVLPPSSATPGAPNTGYPVAGPVGPRQNPMAITGLVLGIVSLFSWCCCFVGLPVSIAGIVFSIIGLNQIKKDPINQLGKPLAITGLVLSILGLLVLIVAVAINGVASYADIQRQLNEAR</sequence>
<dbReference type="OrthoDB" id="195400at2"/>
<protein>
    <submittedName>
        <fullName evidence="5">Uncharacterized protein DUF4190</fullName>
    </submittedName>
</protein>
<feature type="transmembrane region" description="Helical" evidence="2">
    <location>
        <begin position="165"/>
        <end position="188"/>
    </location>
</feature>
<feature type="region of interest" description="Disordered" evidence="1">
    <location>
        <begin position="59"/>
        <end position="99"/>
    </location>
</feature>
<proteinExistence type="predicted"/>
<evidence type="ECO:0000259" key="3">
    <source>
        <dbReference type="Pfam" id="PF13828"/>
    </source>
</evidence>
<accession>A0A366HL35</accession>